<accession>A0A3M6QW04</accession>
<name>A0A3M6QW04_9BURK</name>
<gene>
    <name evidence="1" type="ORF">EBQ34_14830</name>
</gene>
<dbReference type="EMBL" id="RDQJ01000052">
    <property type="protein sequence ID" value="RMX07206.1"/>
    <property type="molecule type" value="Genomic_DNA"/>
</dbReference>
<organism evidence="1 2">
    <name type="scientific">Vandammella animalimorsus</name>
    <dbReference type="NCBI Taxonomy" id="2029117"/>
    <lineage>
        <taxon>Bacteria</taxon>
        <taxon>Pseudomonadati</taxon>
        <taxon>Pseudomonadota</taxon>
        <taxon>Betaproteobacteria</taxon>
        <taxon>Burkholderiales</taxon>
        <taxon>Comamonadaceae</taxon>
        <taxon>Vandammella</taxon>
    </lineage>
</organism>
<dbReference type="RefSeq" id="WP_122246063.1">
    <property type="nucleotide sequence ID" value="NZ_RDQJ01000052.1"/>
</dbReference>
<evidence type="ECO:0000313" key="1">
    <source>
        <dbReference type="EMBL" id="RMX07206.1"/>
    </source>
</evidence>
<sequence length="155" mass="16956">MFNPIAIDHHPQIVDTGLLNIDIWRFTAIVQAQAGGAQRMRRLVLQHQPHGLLATLAPIAVLIGDFQIRLAHALQCGILILAAEKRRDFTLRQDRMLIDLQGNDAEMPLSLADVGVTGNVPQRGAAIVDAQRIVQATDLAALFGCAIKDIFKPLK</sequence>
<protein>
    <submittedName>
        <fullName evidence="1">Uncharacterized protein</fullName>
    </submittedName>
</protein>
<dbReference type="Proteomes" id="UP000275180">
    <property type="component" value="Unassembled WGS sequence"/>
</dbReference>
<reference evidence="1 2" key="1">
    <citation type="submission" date="2018-10" db="EMBL/GenBank/DDBJ databases">
        <title>Comamonadaceae CDC group NO-1 genome sequencing and assembly.</title>
        <authorList>
            <person name="Bernier A.-M."/>
            <person name="Bernard K."/>
        </authorList>
    </citation>
    <scope>NUCLEOTIDE SEQUENCE [LARGE SCALE GENOMIC DNA]</scope>
    <source>
        <strain evidence="1 2">NML180582</strain>
    </source>
</reference>
<comment type="caution">
    <text evidence="1">The sequence shown here is derived from an EMBL/GenBank/DDBJ whole genome shotgun (WGS) entry which is preliminary data.</text>
</comment>
<dbReference type="AlphaFoldDB" id="A0A3M6QW04"/>
<evidence type="ECO:0000313" key="2">
    <source>
        <dbReference type="Proteomes" id="UP000275180"/>
    </source>
</evidence>
<proteinExistence type="predicted"/>